<proteinExistence type="predicted"/>
<protein>
    <submittedName>
        <fullName evidence="2">DUF1659 domain-containing protein</fullName>
    </submittedName>
</protein>
<dbReference type="EMBL" id="WEID01000059">
    <property type="protein sequence ID" value="KAB8133090.1"/>
    <property type="molecule type" value="Genomic_DNA"/>
</dbReference>
<feature type="domain" description="DUF1659" evidence="1">
    <location>
        <begin position="2"/>
        <end position="72"/>
    </location>
</feature>
<dbReference type="AlphaFoldDB" id="A0A7C8GSU0"/>
<reference evidence="2 3" key="1">
    <citation type="submission" date="2019-10" db="EMBL/GenBank/DDBJ databases">
        <title>Gracilibacillus sp. nov. isolated from rice seeds.</title>
        <authorList>
            <person name="He S."/>
        </authorList>
    </citation>
    <scope>NUCLEOTIDE SEQUENCE [LARGE SCALE GENOMIC DNA]</scope>
    <source>
        <strain evidence="2 3">TD8</strain>
    </source>
</reference>
<comment type="caution">
    <text evidence="2">The sequence shown here is derived from an EMBL/GenBank/DDBJ whole genome shotgun (WGS) entry which is preliminary data.</text>
</comment>
<gene>
    <name evidence="2" type="ORF">F9U64_12375</name>
</gene>
<keyword evidence="3" id="KW-1185">Reference proteome</keyword>
<dbReference type="InterPro" id="IPR012454">
    <property type="entry name" value="DUF1659"/>
</dbReference>
<name>A0A7C8GSU0_9BACI</name>
<dbReference type="Pfam" id="PF07872">
    <property type="entry name" value="DUF1659"/>
    <property type="match status" value="1"/>
</dbReference>
<evidence type="ECO:0000313" key="2">
    <source>
        <dbReference type="EMBL" id="KAB8133090.1"/>
    </source>
</evidence>
<evidence type="ECO:0000313" key="3">
    <source>
        <dbReference type="Proteomes" id="UP000480246"/>
    </source>
</evidence>
<sequence length="74" mass="8169">MAVATKVDSRLQFVFENGIDPVSGEMQYKSKSFNNVKIDATADQLLAITDVLVPLQQLVLSEVNRDDKSIITAE</sequence>
<dbReference type="RefSeq" id="WP_153403811.1">
    <property type="nucleotide sequence ID" value="NZ_ML762431.1"/>
</dbReference>
<accession>A0A7C8GSU0</accession>
<organism evidence="2 3">
    <name type="scientific">Gracilibacillus oryzae</name>
    <dbReference type="NCBI Taxonomy" id="1672701"/>
    <lineage>
        <taxon>Bacteria</taxon>
        <taxon>Bacillati</taxon>
        <taxon>Bacillota</taxon>
        <taxon>Bacilli</taxon>
        <taxon>Bacillales</taxon>
        <taxon>Bacillaceae</taxon>
        <taxon>Gracilibacillus</taxon>
    </lineage>
</organism>
<evidence type="ECO:0000259" key="1">
    <source>
        <dbReference type="Pfam" id="PF07872"/>
    </source>
</evidence>
<dbReference type="Proteomes" id="UP000480246">
    <property type="component" value="Unassembled WGS sequence"/>
</dbReference>
<dbReference type="OrthoDB" id="48766at2"/>